<sequence>MHVMDLLRKASLIDANVLGEDGNSARLYAYKRTAFVVALHEDTVITMYPREDSPITVRESVAKALTTVLRAAQRKETREIKRLELRRAELTVERAECALRKLKTASIKVARQMDGRIAEIDGEIAAINAEIFEVRREKTTLAKGIAAYV</sequence>
<evidence type="ECO:0000313" key="2">
    <source>
        <dbReference type="EMBL" id="NOU98437.1"/>
    </source>
</evidence>
<dbReference type="EMBL" id="WHNZ01000004">
    <property type="protein sequence ID" value="NOU98437.1"/>
    <property type="molecule type" value="Genomic_DNA"/>
</dbReference>
<evidence type="ECO:0000313" key="3">
    <source>
        <dbReference type="Proteomes" id="UP000618579"/>
    </source>
</evidence>
<evidence type="ECO:0000256" key="1">
    <source>
        <dbReference type="SAM" id="Coils"/>
    </source>
</evidence>
<feature type="coiled-coil region" evidence="1">
    <location>
        <begin position="73"/>
        <end position="105"/>
    </location>
</feature>
<reference evidence="2 3" key="1">
    <citation type="submission" date="2019-10" db="EMBL/GenBank/DDBJ databases">
        <title>Description of Paenibacillus pedi sp. nov.</title>
        <authorList>
            <person name="Carlier A."/>
            <person name="Qi S."/>
        </authorList>
    </citation>
    <scope>NUCLEOTIDE SEQUENCE [LARGE SCALE GENOMIC DNA]</scope>
    <source>
        <strain evidence="2 3">LMG 31457</strain>
    </source>
</reference>
<organism evidence="2 3">
    <name type="scientific">Paenibacillus planticolens</name>
    <dbReference type="NCBI Taxonomy" id="2654976"/>
    <lineage>
        <taxon>Bacteria</taxon>
        <taxon>Bacillati</taxon>
        <taxon>Bacillota</taxon>
        <taxon>Bacilli</taxon>
        <taxon>Bacillales</taxon>
        <taxon>Paenibacillaceae</taxon>
        <taxon>Paenibacillus</taxon>
    </lineage>
</organism>
<gene>
    <name evidence="2" type="ORF">GC097_00150</name>
</gene>
<dbReference type="RefSeq" id="WP_171681334.1">
    <property type="nucleotide sequence ID" value="NZ_WHNZ01000004.1"/>
</dbReference>
<accession>A0ABX1ZFK0</accession>
<keyword evidence="3" id="KW-1185">Reference proteome</keyword>
<name>A0ABX1ZFK0_9BACL</name>
<comment type="caution">
    <text evidence="2">The sequence shown here is derived from an EMBL/GenBank/DDBJ whole genome shotgun (WGS) entry which is preliminary data.</text>
</comment>
<dbReference type="Proteomes" id="UP000618579">
    <property type="component" value="Unassembled WGS sequence"/>
</dbReference>
<protein>
    <submittedName>
        <fullName evidence="2">Uncharacterized protein</fullName>
    </submittedName>
</protein>
<proteinExistence type="predicted"/>
<keyword evidence="1" id="KW-0175">Coiled coil</keyword>